<feature type="domain" description="Response regulatory" evidence="3">
    <location>
        <begin position="3"/>
        <end position="117"/>
    </location>
</feature>
<dbReference type="PROSITE" id="PS50110">
    <property type="entry name" value="RESPONSE_REGULATORY"/>
    <property type="match status" value="1"/>
</dbReference>
<accession>A0A9W6KFN5</accession>
<organism evidence="4 5">
    <name type="scientific">Dactylosporangium matsuzakiense</name>
    <dbReference type="NCBI Taxonomy" id="53360"/>
    <lineage>
        <taxon>Bacteria</taxon>
        <taxon>Bacillati</taxon>
        <taxon>Actinomycetota</taxon>
        <taxon>Actinomycetes</taxon>
        <taxon>Micromonosporales</taxon>
        <taxon>Micromonosporaceae</taxon>
        <taxon>Dactylosporangium</taxon>
    </lineage>
</organism>
<dbReference type="EMBL" id="BSFP01000004">
    <property type="protein sequence ID" value="GLK99375.1"/>
    <property type="molecule type" value="Genomic_DNA"/>
</dbReference>
<dbReference type="InterPro" id="IPR011006">
    <property type="entry name" value="CheY-like_superfamily"/>
</dbReference>
<evidence type="ECO:0000313" key="5">
    <source>
        <dbReference type="Proteomes" id="UP001143480"/>
    </source>
</evidence>
<keyword evidence="5" id="KW-1185">Reference proteome</keyword>
<reference evidence="4" key="2">
    <citation type="submission" date="2023-01" db="EMBL/GenBank/DDBJ databases">
        <authorList>
            <person name="Sun Q."/>
            <person name="Evtushenko L."/>
        </authorList>
    </citation>
    <scope>NUCLEOTIDE SEQUENCE</scope>
    <source>
        <strain evidence="4">VKM Ac-1321</strain>
    </source>
</reference>
<evidence type="ECO:0000256" key="1">
    <source>
        <dbReference type="ARBA" id="ARBA00022553"/>
    </source>
</evidence>
<gene>
    <name evidence="4" type="ORF">GCM10017581_011160</name>
</gene>
<dbReference type="GO" id="GO:0000160">
    <property type="term" value="P:phosphorelay signal transduction system"/>
    <property type="evidence" value="ECO:0007669"/>
    <property type="project" value="InterPro"/>
</dbReference>
<evidence type="ECO:0000256" key="2">
    <source>
        <dbReference type="PROSITE-ProRule" id="PRU00169"/>
    </source>
</evidence>
<dbReference type="AlphaFoldDB" id="A0A9W6KFN5"/>
<protein>
    <recommendedName>
        <fullName evidence="3">Response regulatory domain-containing protein</fullName>
    </recommendedName>
</protein>
<dbReference type="PANTHER" id="PTHR44591">
    <property type="entry name" value="STRESS RESPONSE REGULATOR PROTEIN 1"/>
    <property type="match status" value="1"/>
</dbReference>
<name>A0A9W6KFN5_9ACTN</name>
<feature type="modified residue" description="4-aspartylphosphate" evidence="2">
    <location>
        <position position="53"/>
    </location>
</feature>
<dbReference type="PANTHER" id="PTHR44591:SF23">
    <property type="entry name" value="CHEY SUBFAMILY"/>
    <property type="match status" value="1"/>
</dbReference>
<dbReference type="CDD" id="cd17574">
    <property type="entry name" value="REC_OmpR"/>
    <property type="match status" value="1"/>
</dbReference>
<proteinExistence type="predicted"/>
<comment type="caution">
    <text evidence="4">The sequence shown here is derived from an EMBL/GenBank/DDBJ whole genome shotgun (WGS) entry which is preliminary data.</text>
</comment>
<dbReference type="SMART" id="SM00448">
    <property type="entry name" value="REC"/>
    <property type="match status" value="1"/>
</dbReference>
<dbReference type="InterPro" id="IPR050595">
    <property type="entry name" value="Bact_response_regulator"/>
</dbReference>
<evidence type="ECO:0000313" key="4">
    <source>
        <dbReference type="EMBL" id="GLK99375.1"/>
    </source>
</evidence>
<dbReference type="InterPro" id="IPR001789">
    <property type="entry name" value="Sig_transdc_resp-reg_receiver"/>
</dbReference>
<keyword evidence="1 2" id="KW-0597">Phosphoprotein</keyword>
<sequence>MARLLVVDDEPDVRDLIVKRLRADGHDVLAAENGADALAAVARHGLPEAAILDVDLPGMDGIELLRHLRTHRADLPAMFLTVLWDGAVAARAHETGAEYVRKPFTAESLRAGLERTLQGTG</sequence>
<reference evidence="4" key="1">
    <citation type="journal article" date="2014" name="Int. J. Syst. Evol. Microbiol.">
        <title>Complete genome sequence of Corynebacterium casei LMG S-19264T (=DSM 44701T), isolated from a smear-ripened cheese.</title>
        <authorList>
            <consortium name="US DOE Joint Genome Institute (JGI-PGF)"/>
            <person name="Walter F."/>
            <person name="Albersmeier A."/>
            <person name="Kalinowski J."/>
            <person name="Ruckert C."/>
        </authorList>
    </citation>
    <scope>NUCLEOTIDE SEQUENCE</scope>
    <source>
        <strain evidence="4">VKM Ac-1321</strain>
    </source>
</reference>
<dbReference type="SUPFAM" id="SSF52172">
    <property type="entry name" value="CheY-like"/>
    <property type="match status" value="1"/>
</dbReference>
<evidence type="ECO:0000259" key="3">
    <source>
        <dbReference type="PROSITE" id="PS50110"/>
    </source>
</evidence>
<dbReference type="Proteomes" id="UP001143480">
    <property type="component" value="Unassembled WGS sequence"/>
</dbReference>
<dbReference type="Gene3D" id="3.40.50.2300">
    <property type="match status" value="1"/>
</dbReference>
<dbReference type="RefSeq" id="WP_261961657.1">
    <property type="nucleotide sequence ID" value="NZ_BAAAXA010000001.1"/>
</dbReference>
<dbReference type="Pfam" id="PF00072">
    <property type="entry name" value="Response_reg"/>
    <property type="match status" value="1"/>
</dbReference>